<dbReference type="PANTHER" id="PTHR42693:SF53">
    <property type="entry name" value="ENDO-4-O-SULFATASE"/>
    <property type="match status" value="1"/>
</dbReference>
<dbReference type="PANTHER" id="PTHR42693">
    <property type="entry name" value="ARYLSULFATASE FAMILY MEMBER"/>
    <property type="match status" value="1"/>
</dbReference>
<organism evidence="4">
    <name type="scientific">marine metagenome</name>
    <dbReference type="NCBI Taxonomy" id="408172"/>
    <lineage>
        <taxon>unclassified sequences</taxon>
        <taxon>metagenomes</taxon>
        <taxon>ecological metagenomes</taxon>
    </lineage>
</organism>
<dbReference type="InterPro" id="IPR017850">
    <property type="entry name" value="Alkaline_phosphatase_core_sf"/>
</dbReference>
<dbReference type="InterPro" id="IPR000917">
    <property type="entry name" value="Sulfatase_N"/>
</dbReference>
<evidence type="ECO:0000259" key="3">
    <source>
        <dbReference type="Pfam" id="PF00884"/>
    </source>
</evidence>
<proteinExistence type="inferred from homology"/>
<dbReference type="EMBL" id="UINC01181619">
    <property type="protein sequence ID" value="SVD91397.1"/>
    <property type="molecule type" value="Genomic_DNA"/>
</dbReference>
<dbReference type="InterPro" id="IPR050738">
    <property type="entry name" value="Sulfatase"/>
</dbReference>
<accession>A0A382Z7C9</accession>
<comment type="similarity">
    <text evidence="1">Belongs to the sulfatase family.</text>
</comment>
<dbReference type="Gene3D" id="3.40.720.10">
    <property type="entry name" value="Alkaline Phosphatase, subunit A"/>
    <property type="match status" value="1"/>
</dbReference>
<feature type="non-terminal residue" evidence="4">
    <location>
        <position position="1"/>
    </location>
</feature>
<name>A0A382Z7C9_9ZZZZ</name>
<sequence length="259" mass="29504">NTPHGPFIPKPEDREVIAERLKDPQFDHLKDNLKKNLANYLGMIRNIDANMGGLMQFLDDEGLTDNTILIFQTDNGSLLGPQYFNAGMRGKKTELWEGGHRVPCFIRWPNGNLAKPQDIGGLTQVQDILPTLLDLCQINAESGPEFDGMSLAPVLRGEQQVSDERVLIMNYSRMPGFSNYPSPHSQTQMRADQAGVLWKRWRLLEDRELYNLDSDPLQQTNIIDQHPEVVAKLRKRLTAWWDRVGTTANEEQRIIIGTE</sequence>
<dbReference type="Pfam" id="PF00884">
    <property type="entry name" value="Sulfatase"/>
    <property type="match status" value="1"/>
</dbReference>
<dbReference type="AlphaFoldDB" id="A0A382Z7C9"/>
<feature type="non-terminal residue" evidence="4">
    <location>
        <position position="259"/>
    </location>
</feature>
<evidence type="ECO:0000256" key="1">
    <source>
        <dbReference type="ARBA" id="ARBA00008779"/>
    </source>
</evidence>
<evidence type="ECO:0000256" key="2">
    <source>
        <dbReference type="ARBA" id="ARBA00022801"/>
    </source>
</evidence>
<protein>
    <recommendedName>
        <fullName evidence="3">Sulfatase N-terminal domain-containing protein</fullName>
    </recommendedName>
</protein>
<dbReference type="Gene3D" id="3.30.1120.10">
    <property type="match status" value="1"/>
</dbReference>
<dbReference type="GO" id="GO:0004065">
    <property type="term" value="F:arylsulfatase activity"/>
    <property type="evidence" value="ECO:0007669"/>
    <property type="project" value="TreeGrafter"/>
</dbReference>
<dbReference type="SUPFAM" id="SSF53649">
    <property type="entry name" value="Alkaline phosphatase-like"/>
    <property type="match status" value="1"/>
</dbReference>
<gene>
    <name evidence="4" type="ORF">METZ01_LOCUS444251</name>
</gene>
<evidence type="ECO:0000313" key="4">
    <source>
        <dbReference type="EMBL" id="SVD91397.1"/>
    </source>
</evidence>
<keyword evidence="2" id="KW-0378">Hydrolase</keyword>
<feature type="domain" description="Sulfatase N-terminal" evidence="3">
    <location>
        <begin position="27"/>
        <end position="137"/>
    </location>
</feature>
<reference evidence="4" key="1">
    <citation type="submission" date="2018-05" db="EMBL/GenBank/DDBJ databases">
        <authorList>
            <person name="Lanie J.A."/>
            <person name="Ng W.-L."/>
            <person name="Kazmierczak K.M."/>
            <person name="Andrzejewski T.M."/>
            <person name="Davidsen T.M."/>
            <person name="Wayne K.J."/>
            <person name="Tettelin H."/>
            <person name="Glass J.I."/>
            <person name="Rusch D."/>
            <person name="Podicherti R."/>
            <person name="Tsui H.-C.T."/>
            <person name="Winkler M.E."/>
        </authorList>
    </citation>
    <scope>NUCLEOTIDE SEQUENCE</scope>
</reference>